<gene>
    <name evidence="1" type="ORF">CBM2607_MP10395</name>
</gene>
<dbReference type="Proteomes" id="UP000255168">
    <property type="component" value="Plasmid II"/>
</dbReference>
<evidence type="ECO:0000313" key="1">
    <source>
        <dbReference type="EMBL" id="SPD58993.1"/>
    </source>
</evidence>
<sequence length="21" mass="2353">MTSHVTAPAGLHRQWLGVFFP</sequence>
<dbReference type="EMBL" id="LT984807">
    <property type="protein sequence ID" value="SPD58993.1"/>
    <property type="molecule type" value="Genomic_DNA"/>
</dbReference>
<accession>A0A375HNQ2</accession>
<name>A0A375HNQ2_9BURK</name>
<dbReference type="AlphaFoldDB" id="A0A375HNQ2"/>
<reference evidence="1 2" key="1">
    <citation type="submission" date="2018-01" db="EMBL/GenBank/DDBJ databases">
        <authorList>
            <person name="Clerissi C."/>
        </authorList>
    </citation>
    <scope>NUCLEOTIDE SEQUENCE [LARGE SCALE GENOMIC DNA]</scope>
    <source>
        <strain evidence="1">Cupriavidus taiwanensis STM 6160</strain>
        <plasmid evidence="2">ii</plasmid>
    </source>
</reference>
<organism evidence="1 2">
    <name type="scientific">Cupriavidus neocaledonicus</name>
    <dbReference type="NCBI Taxonomy" id="1040979"/>
    <lineage>
        <taxon>Bacteria</taxon>
        <taxon>Pseudomonadati</taxon>
        <taxon>Pseudomonadota</taxon>
        <taxon>Betaproteobacteria</taxon>
        <taxon>Burkholderiales</taxon>
        <taxon>Burkholderiaceae</taxon>
        <taxon>Cupriavidus</taxon>
    </lineage>
</organism>
<evidence type="ECO:0000313" key="2">
    <source>
        <dbReference type="Proteomes" id="UP000255168"/>
    </source>
</evidence>
<protein>
    <submittedName>
        <fullName evidence="1">Uncharacterized protein</fullName>
    </submittedName>
</protein>
<proteinExistence type="predicted"/>
<geneLocation type="plasmid" evidence="2">
    <name>ii</name>
</geneLocation>
<keyword evidence="1" id="KW-0614">Plasmid</keyword>